<keyword evidence="1" id="KW-0547">Nucleotide-binding</keyword>
<evidence type="ECO:0000259" key="3">
    <source>
        <dbReference type="PROSITE" id="PS50043"/>
    </source>
</evidence>
<dbReference type="GO" id="GO:0004016">
    <property type="term" value="F:adenylate cyclase activity"/>
    <property type="evidence" value="ECO:0007669"/>
    <property type="project" value="TreeGrafter"/>
</dbReference>
<dbReference type="InterPro" id="IPR036388">
    <property type="entry name" value="WH-like_DNA-bd_sf"/>
</dbReference>
<keyword evidence="2" id="KW-0067">ATP-binding</keyword>
<dbReference type="GO" id="GO:0005524">
    <property type="term" value="F:ATP binding"/>
    <property type="evidence" value="ECO:0007669"/>
    <property type="project" value="UniProtKB-KW"/>
</dbReference>
<dbReference type="SUPFAM" id="SSF52540">
    <property type="entry name" value="P-loop containing nucleoside triphosphate hydrolases"/>
    <property type="match status" value="1"/>
</dbReference>
<dbReference type="GO" id="GO:0006355">
    <property type="term" value="P:regulation of DNA-templated transcription"/>
    <property type="evidence" value="ECO:0007669"/>
    <property type="project" value="InterPro"/>
</dbReference>
<dbReference type="GO" id="GO:0003677">
    <property type="term" value="F:DNA binding"/>
    <property type="evidence" value="ECO:0007669"/>
    <property type="project" value="InterPro"/>
</dbReference>
<dbReference type="OrthoDB" id="3514764at2"/>
<dbReference type="PANTHER" id="PTHR16305">
    <property type="entry name" value="TESTICULAR SOLUBLE ADENYLYL CYCLASE"/>
    <property type="match status" value="1"/>
</dbReference>
<evidence type="ECO:0000256" key="2">
    <source>
        <dbReference type="ARBA" id="ARBA00022840"/>
    </source>
</evidence>
<sequence>MSGVRVGGVLYGRETETAALRSLLEAARASTGRALVVRGEAGIGKSALLTATAETADADSGQHWTVLRCTGVESEHTWSFAGLQALLLPLTGHLESIPEHHACLLSRVLGLAAAPDKPAPPENFRFIVGMAALSLLSQAAAERPVLCVVDDAHWLDPDSADVLLFAAKRLGAEPIAMVFGVREGYAPDFPTPGLEDLVVGPLDEEAATRLLAERASALTYASRGRILQAAEGNPLALLELPSVEAETRLAADWTGQRRSTTTRLKQVFGDRIDRLPQNTRNLLLLIAADETADTALILKAAAGLGADLSDLAPAETDDLVRYRGGAFEFGHPLIRTASYQGAPSFRRVEAHQAFAAALDPEDHRRPFHLAAATTGPDESVVAALETAGTCLADCGGHSVEYAVFERAASFTPDGPDKGRRLLLAAQAALSAGNAPKAHDLAGQVARYSDDRLTLAYATIVSASVASWGGDMRAAYRLWLDAADHFTAAKPEAAGYPLFRAVELSWHSGDFARAETAAEHAERLGIEHASWVRDLAAATAGLNRSCAVTPADAIAALRRLIDIHQGFGDGVSLHDRTMVAWWRVLIGDIAGAERDLIEIVRTIRSVGAVESLPRALTINGTAEFHKGRWADAEALAENALDVSVEVGQRIGLVKTRVHVLAPIAALRGDEVGTRELIDQAVAAAPADTNVAIGAPLALLDLTLGRNEEALDRYLTVLDSEAPGDALIAVPDAVEAAVRTESTGRVADIFDWFATWAEATELPHWRALVERCRGLLAADAEAGAHYERAADLHRESGDFPFETARTDLILGEWLRRARRVNEAKSRLRSAASTFERLGAAPWAERVKRELRAAGDAGPVEAAPALAEKLTPQELQVVRLAAAGLSNREIGEQLYLSPRTAGYHLYKAYPKLGVAARGELVKLGL</sequence>
<dbReference type="InterPro" id="IPR000792">
    <property type="entry name" value="Tscrpt_reg_LuxR_C"/>
</dbReference>
<dbReference type="Pfam" id="PF00196">
    <property type="entry name" value="GerE"/>
    <property type="match status" value="1"/>
</dbReference>
<dbReference type="CDD" id="cd06170">
    <property type="entry name" value="LuxR_C_like"/>
    <property type="match status" value="1"/>
</dbReference>
<evidence type="ECO:0000313" key="5">
    <source>
        <dbReference type="Proteomes" id="UP000308760"/>
    </source>
</evidence>
<dbReference type="Proteomes" id="UP000308760">
    <property type="component" value="Unassembled WGS sequence"/>
</dbReference>
<dbReference type="PRINTS" id="PR00038">
    <property type="entry name" value="HTHLUXR"/>
</dbReference>
<dbReference type="GO" id="GO:0005737">
    <property type="term" value="C:cytoplasm"/>
    <property type="evidence" value="ECO:0007669"/>
    <property type="project" value="TreeGrafter"/>
</dbReference>
<organism evidence="4 5">
    <name type="scientific">Glycomyces buryatensis</name>
    <dbReference type="NCBI Taxonomy" id="2570927"/>
    <lineage>
        <taxon>Bacteria</taxon>
        <taxon>Bacillati</taxon>
        <taxon>Actinomycetota</taxon>
        <taxon>Actinomycetes</taxon>
        <taxon>Glycomycetales</taxon>
        <taxon>Glycomycetaceae</taxon>
        <taxon>Glycomyces</taxon>
    </lineage>
</organism>
<name>A0A4V4HSI3_9ACTN</name>
<dbReference type="SMART" id="SM00421">
    <property type="entry name" value="HTH_LUXR"/>
    <property type="match status" value="1"/>
</dbReference>
<comment type="caution">
    <text evidence="4">The sequence shown here is derived from an EMBL/GenBank/DDBJ whole genome shotgun (WGS) entry which is preliminary data.</text>
</comment>
<dbReference type="SUPFAM" id="SSF46894">
    <property type="entry name" value="C-terminal effector domain of the bipartite response regulators"/>
    <property type="match status" value="1"/>
</dbReference>
<proteinExistence type="predicted"/>
<dbReference type="InterPro" id="IPR011990">
    <property type="entry name" value="TPR-like_helical_dom_sf"/>
</dbReference>
<reference evidence="4 5" key="2">
    <citation type="submission" date="2019-05" db="EMBL/GenBank/DDBJ databases">
        <title>Glycomyces buryatensis sp. nov.</title>
        <authorList>
            <person name="Nikitina E."/>
        </authorList>
    </citation>
    <scope>NUCLEOTIDE SEQUENCE [LARGE SCALE GENOMIC DNA]</scope>
    <source>
        <strain evidence="4 5">18</strain>
    </source>
</reference>
<dbReference type="InterPro" id="IPR041664">
    <property type="entry name" value="AAA_16"/>
</dbReference>
<keyword evidence="5" id="KW-1185">Reference proteome</keyword>
<protein>
    <submittedName>
        <fullName evidence="4">Helix-turn-helix transcriptional regulator</fullName>
    </submittedName>
</protein>
<dbReference type="EMBL" id="STGY01000037">
    <property type="protein sequence ID" value="THV41846.1"/>
    <property type="molecule type" value="Genomic_DNA"/>
</dbReference>
<evidence type="ECO:0000256" key="1">
    <source>
        <dbReference type="ARBA" id="ARBA00022741"/>
    </source>
</evidence>
<reference evidence="5" key="1">
    <citation type="submission" date="2019-04" db="EMBL/GenBank/DDBJ databases">
        <title>Nocardioides xinjiangensis sp. nov.</title>
        <authorList>
            <person name="Liu S."/>
        </authorList>
    </citation>
    <scope>NUCLEOTIDE SEQUENCE [LARGE SCALE GENOMIC DNA]</scope>
    <source>
        <strain evidence="5">18</strain>
    </source>
</reference>
<dbReference type="Pfam" id="PF13191">
    <property type="entry name" value="AAA_16"/>
    <property type="match status" value="1"/>
</dbReference>
<evidence type="ECO:0000313" key="4">
    <source>
        <dbReference type="EMBL" id="THV41846.1"/>
    </source>
</evidence>
<dbReference type="AlphaFoldDB" id="A0A4V4HSI3"/>
<dbReference type="InterPro" id="IPR027417">
    <property type="entry name" value="P-loop_NTPase"/>
</dbReference>
<dbReference type="Gene3D" id="1.10.10.10">
    <property type="entry name" value="Winged helix-like DNA-binding domain superfamily/Winged helix DNA-binding domain"/>
    <property type="match status" value="1"/>
</dbReference>
<dbReference type="PANTHER" id="PTHR16305:SF35">
    <property type="entry name" value="TRANSCRIPTIONAL ACTIVATOR DOMAIN"/>
    <property type="match status" value="1"/>
</dbReference>
<dbReference type="Gene3D" id="1.25.40.10">
    <property type="entry name" value="Tetratricopeptide repeat domain"/>
    <property type="match status" value="1"/>
</dbReference>
<accession>A0A4V4HSI3</accession>
<feature type="domain" description="HTH luxR-type" evidence="3">
    <location>
        <begin position="860"/>
        <end position="922"/>
    </location>
</feature>
<gene>
    <name evidence="4" type="ORF">FAB82_08985</name>
</gene>
<dbReference type="PROSITE" id="PS50043">
    <property type="entry name" value="HTH_LUXR_2"/>
    <property type="match status" value="1"/>
</dbReference>
<dbReference type="InterPro" id="IPR016032">
    <property type="entry name" value="Sig_transdc_resp-reg_C-effctor"/>
</dbReference>